<dbReference type="Proteomes" id="UP000197446">
    <property type="component" value="Unassembled WGS sequence"/>
</dbReference>
<feature type="region of interest" description="Disordered" evidence="2">
    <location>
        <begin position="592"/>
        <end position="611"/>
    </location>
</feature>
<evidence type="ECO:0000313" key="5">
    <source>
        <dbReference type="Proteomes" id="UP000197446"/>
    </source>
</evidence>
<gene>
    <name evidence="4" type="ORF">CDO81_02370</name>
</gene>
<keyword evidence="5" id="KW-1185">Reference proteome</keyword>
<proteinExistence type="inferred from homology"/>
<dbReference type="SUPFAM" id="SSF81296">
    <property type="entry name" value="E set domains"/>
    <property type="match status" value="1"/>
</dbReference>
<reference evidence="4 5" key="1">
    <citation type="journal article" date="2007" name="Int. J. Syst. Evol. Microbiol.">
        <title>Description of Pelomonas aquatica sp. nov. and Pelomonas puraquae sp. nov., isolated from industrial and haemodialysis water.</title>
        <authorList>
            <person name="Gomila M."/>
            <person name="Bowien B."/>
            <person name="Falsen E."/>
            <person name="Moore E.R."/>
            <person name="Lalucat J."/>
        </authorList>
    </citation>
    <scope>NUCLEOTIDE SEQUENCE [LARGE SCALE GENOMIC DNA]</scope>
    <source>
        <strain evidence="4 5">CCUG 52769</strain>
    </source>
</reference>
<sequence length="827" mass="89684">MNRHDPGWQRCWRLMGWMGCLLIASLALGRPALAQAPGGADQLGGQLAANGTTVSFRVFSQNATRLEVALYRQSYGAPPVARYAMSRLPGTSVWQVLVPVTTLRNLGFDIDPLNPAKLFTNIFYGYRAWGPNWPYVSGWVPGSEAGFLADVDTSGNRFNPNKLLLDPYALEVTHDYVSAAVTPQQTDGAVYASGAGDRARDSGAVAPKGVVAMPYGAGFAALDTGTKPPRAIRDDVIYEAHVRGLTQGDASVGACRGTFAGAVAKIPQLRDLGITAIEFMPIHETDNDANDMTDAASQRSATTTKGDNYWGYMTLNYFAPDRRYACDKTIGGPTREFAAMVKAFHDAGIKVVTDVVYNHTAEGGTWSNTDPSKANLWSLRGLDNATYYLLTRAPGTATDRVWYYDITGTGNTLNARHPRARDLVLHSLAYQRQRLGVDGFRFDLGIALVNAYDNDSSPNDPQRFYFDRQNADTALARAVAANPGVFMSSEPWGLAPGGQGYQLGQMPAGVSEWNGGFRDVVRRAQNKYGVKDADATRGRLAARIAGSPDLYGDAGDGRGKPAFSVNFLNVHDGFTLKDLYACNGQNISQGWPMGPSDGGTADEDSWDNGNDASLQRQQARTGFALLMLSAGVPIFNAGDEFLRGLNCNNNPYNVDASGNWLNWNLTTEQANFRAFAKAMIQFRKNQPALRPENFYATADGNGNFMAPLDWFGADKSYRTNSSDSSWWQATVNQPDAAGQNRTLAWRYDGSELGGGDTVLVLYNAESVNRSFTLPWTGAGKTTWCRVTDTASWAEGPNQVDLAATSCVGGENATYRVNPRSLAVFIAR</sequence>
<dbReference type="SMART" id="SM00642">
    <property type="entry name" value="Aamy"/>
    <property type="match status" value="1"/>
</dbReference>
<protein>
    <submittedName>
        <fullName evidence="4">Glycogen debranching enzyme</fullName>
    </submittedName>
</protein>
<dbReference type="EMBL" id="NISI01000001">
    <property type="protein sequence ID" value="OWR05329.1"/>
    <property type="molecule type" value="Genomic_DNA"/>
</dbReference>
<evidence type="ECO:0000259" key="3">
    <source>
        <dbReference type="SMART" id="SM00642"/>
    </source>
</evidence>
<dbReference type="SUPFAM" id="SSF51445">
    <property type="entry name" value="(Trans)glycosidases"/>
    <property type="match status" value="1"/>
</dbReference>
<dbReference type="InterPro" id="IPR013780">
    <property type="entry name" value="Glyco_hydro_b"/>
</dbReference>
<name>A0A254NBI4_9BURK</name>
<feature type="domain" description="Glycosyl hydrolase family 13 catalytic" evidence="3">
    <location>
        <begin position="235"/>
        <end position="683"/>
    </location>
</feature>
<dbReference type="AlphaFoldDB" id="A0A254NBI4"/>
<dbReference type="InterPro" id="IPR017853">
    <property type="entry name" value="GH"/>
</dbReference>
<dbReference type="CDD" id="cd02856">
    <property type="entry name" value="E_set_GDE_Isoamylase_N"/>
    <property type="match status" value="1"/>
</dbReference>
<accession>A0A254NBI4</accession>
<dbReference type="GO" id="GO:0005975">
    <property type="term" value="P:carbohydrate metabolic process"/>
    <property type="evidence" value="ECO:0007669"/>
    <property type="project" value="InterPro"/>
</dbReference>
<dbReference type="InterPro" id="IPR013783">
    <property type="entry name" value="Ig-like_fold"/>
</dbReference>
<dbReference type="InterPro" id="IPR006047">
    <property type="entry name" value="GH13_cat_dom"/>
</dbReference>
<evidence type="ECO:0000256" key="2">
    <source>
        <dbReference type="SAM" id="MobiDB-lite"/>
    </source>
</evidence>
<dbReference type="InterPro" id="IPR048644">
    <property type="entry name" value="Isoamylase_C"/>
</dbReference>
<dbReference type="Gene3D" id="3.20.20.80">
    <property type="entry name" value="Glycosidases"/>
    <property type="match status" value="1"/>
</dbReference>
<evidence type="ECO:0000313" key="4">
    <source>
        <dbReference type="EMBL" id="OWR05329.1"/>
    </source>
</evidence>
<dbReference type="InterPro" id="IPR044505">
    <property type="entry name" value="GlgX_Isoamylase_N_E_set"/>
</dbReference>
<dbReference type="InterPro" id="IPR014756">
    <property type="entry name" value="Ig_E-set"/>
</dbReference>
<dbReference type="Gene3D" id="2.60.40.10">
    <property type="entry name" value="Immunoglobulins"/>
    <property type="match status" value="1"/>
</dbReference>
<comment type="caution">
    <text evidence="4">The sequence shown here is derived from an EMBL/GenBank/DDBJ whole genome shotgun (WGS) entry which is preliminary data.</text>
</comment>
<evidence type="ECO:0000256" key="1">
    <source>
        <dbReference type="ARBA" id="ARBA00008061"/>
    </source>
</evidence>
<comment type="similarity">
    <text evidence="1">Belongs to the glycosyl hydrolase 13 family.</text>
</comment>
<dbReference type="SUPFAM" id="SSF51011">
    <property type="entry name" value="Glycosyl hydrolase domain"/>
    <property type="match status" value="1"/>
</dbReference>
<dbReference type="Gene3D" id="2.60.40.1180">
    <property type="entry name" value="Golgi alpha-mannosidase II"/>
    <property type="match status" value="1"/>
</dbReference>
<dbReference type="Pfam" id="PF00128">
    <property type="entry name" value="Alpha-amylase"/>
    <property type="match status" value="1"/>
</dbReference>
<organism evidence="4 5">
    <name type="scientific">Roseateles puraquae</name>
    <dbReference type="NCBI Taxonomy" id="431059"/>
    <lineage>
        <taxon>Bacteria</taxon>
        <taxon>Pseudomonadati</taxon>
        <taxon>Pseudomonadota</taxon>
        <taxon>Betaproteobacteria</taxon>
        <taxon>Burkholderiales</taxon>
        <taxon>Sphaerotilaceae</taxon>
        <taxon>Roseateles</taxon>
    </lineage>
</organism>
<dbReference type="PANTHER" id="PTHR43002">
    <property type="entry name" value="GLYCOGEN DEBRANCHING ENZYME"/>
    <property type="match status" value="1"/>
</dbReference>
<dbReference type="Pfam" id="PF21331">
    <property type="entry name" value="Isoamylase_C"/>
    <property type="match status" value="1"/>
</dbReference>